<evidence type="ECO:0008006" key="3">
    <source>
        <dbReference type="Google" id="ProtNLM"/>
    </source>
</evidence>
<protein>
    <recommendedName>
        <fullName evidence="3">YCII-related domain-containing protein</fullName>
    </recommendedName>
</protein>
<accession>A0ABS2M097</accession>
<evidence type="ECO:0000313" key="2">
    <source>
        <dbReference type="Proteomes" id="UP000764837"/>
    </source>
</evidence>
<organism evidence="1 2">
    <name type="scientific">Micromonospora luteifusca</name>
    <dbReference type="NCBI Taxonomy" id="709860"/>
    <lineage>
        <taxon>Bacteria</taxon>
        <taxon>Bacillati</taxon>
        <taxon>Actinomycetota</taxon>
        <taxon>Actinomycetes</taxon>
        <taxon>Micromonosporales</taxon>
        <taxon>Micromonosporaceae</taxon>
        <taxon>Micromonospora</taxon>
    </lineage>
</organism>
<sequence>MAVLGTSEHGAQGAFWVIEAADLDVALALAVEGSKACRRTVEVPPFRTGKTIGALLNP</sequence>
<dbReference type="RefSeq" id="WP_204946377.1">
    <property type="nucleotide sequence ID" value="NZ_JAFBBP010000001.1"/>
</dbReference>
<evidence type="ECO:0000313" key="1">
    <source>
        <dbReference type="EMBL" id="MBM7493418.1"/>
    </source>
</evidence>
<gene>
    <name evidence="1" type="ORF">JOD64_004640</name>
</gene>
<comment type="caution">
    <text evidence="1">The sequence shown here is derived from an EMBL/GenBank/DDBJ whole genome shotgun (WGS) entry which is preliminary data.</text>
</comment>
<reference evidence="1 2" key="1">
    <citation type="submission" date="2021-01" db="EMBL/GenBank/DDBJ databases">
        <title>Sequencing the genomes of 1000 actinobacteria strains.</title>
        <authorList>
            <person name="Klenk H.-P."/>
        </authorList>
    </citation>
    <scope>NUCLEOTIDE SEQUENCE [LARGE SCALE GENOMIC DNA]</scope>
    <source>
        <strain evidence="1 2">DSM 100204</strain>
    </source>
</reference>
<keyword evidence="2" id="KW-1185">Reference proteome</keyword>
<proteinExistence type="predicted"/>
<dbReference type="Gene3D" id="3.30.70.1060">
    <property type="entry name" value="Dimeric alpha+beta barrel"/>
    <property type="match status" value="1"/>
</dbReference>
<name>A0ABS2M097_9ACTN</name>
<dbReference type="EMBL" id="JAFBBP010000001">
    <property type="protein sequence ID" value="MBM7493418.1"/>
    <property type="molecule type" value="Genomic_DNA"/>
</dbReference>
<dbReference type="Proteomes" id="UP000764837">
    <property type="component" value="Unassembled WGS sequence"/>
</dbReference>